<protein>
    <submittedName>
        <fullName evidence="2">Uncharacterized protein</fullName>
    </submittedName>
</protein>
<evidence type="ECO:0000256" key="1">
    <source>
        <dbReference type="SAM" id="MobiDB-lite"/>
    </source>
</evidence>
<evidence type="ECO:0000313" key="2">
    <source>
        <dbReference type="EMBL" id="KAK7079110.1"/>
    </source>
</evidence>
<organism evidence="2 3">
    <name type="scientific">Halocaridina rubra</name>
    <name type="common">Hawaiian red shrimp</name>
    <dbReference type="NCBI Taxonomy" id="373956"/>
    <lineage>
        <taxon>Eukaryota</taxon>
        <taxon>Metazoa</taxon>
        <taxon>Ecdysozoa</taxon>
        <taxon>Arthropoda</taxon>
        <taxon>Crustacea</taxon>
        <taxon>Multicrustacea</taxon>
        <taxon>Malacostraca</taxon>
        <taxon>Eumalacostraca</taxon>
        <taxon>Eucarida</taxon>
        <taxon>Decapoda</taxon>
        <taxon>Pleocyemata</taxon>
        <taxon>Caridea</taxon>
        <taxon>Atyoidea</taxon>
        <taxon>Atyidae</taxon>
        <taxon>Halocaridina</taxon>
    </lineage>
</organism>
<name>A0AAN8X742_HALRR</name>
<dbReference type="EMBL" id="JAXCGZ010007583">
    <property type="protein sequence ID" value="KAK7079110.1"/>
    <property type="molecule type" value="Genomic_DNA"/>
</dbReference>
<gene>
    <name evidence="2" type="ORF">SK128_001711</name>
</gene>
<reference evidence="2 3" key="1">
    <citation type="submission" date="2023-11" db="EMBL/GenBank/DDBJ databases">
        <title>Halocaridina rubra genome assembly.</title>
        <authorList>
            <person name="Smith C."/>
        </authorList>
    </citation>
    <scope>NUCLEOTIDE SEQUENCE [LARGE SCALE GENOMIC DNA]</scope>
    <source>
        <strain evidence="2">EP-1</strain>
        <tissue evidence="2">Whole</tissue>
    </source>
</reference>
<comment type="caution">
    <text evidence="2">The sequence shown here is derived from an EMBL/GenBank/DDBJ whole genome shotgun (WGS) entry which is preliminary data.</text>
</comment>
<keyword evidence="3" id="KW-1185">Reference proteome</keyword>
<feature type="region of interest" description="Disordered" evidence="1">
    <location>
        <begin position="32"/>
        <end position="69"/>
    </location>
</feature>
<dbReference type="Proteomes" id="UP001381693">
    <property type="component" value="Unassembled WGS sequence"/>
</dbReference>
<accession>A0AAN8X742</accession>
<sequence>MYLTTLAFVSSRPADNIVLTRKDRSLVSAFLGRGNDKKTSTTTPSPSTTATASTVKSSTTPTLTAEQEV</sequence>
<feature type="compositionally biased region" description="Low complexity" evidence="1">
    <location>
        <begin position="40"/>
        <end position="62"/>
    </location>
</feature>
<proteinExistence type="predicted"/>
<dbReference type="AlphaFoldDB" id="A0AAN8X742"/>
<evidence type="ECO:0000313" key="3">
    <source>
        <dbReference type="Proteomes" id="UP001381693"/>
    </source>
</evidence>